<dbReference type="RefSeq" id="WP_028155317.1">
    <property type="nucleotide sequence ID" value="NZ_CP126005.1"/>
</dbReference>
<dbReference type="AlphaFoldDB" id="A0A0A3XT31"/>
<dbReference type="InterPro" id="IPR053136">
    <property type="entry name" value="UTP_pyrophosphatase-like"/>
</dbReference>
<dbReference type="EMBL" id="JRPN01000018">
    <property type="protein sequence ID" value="KGT77520.1"/>
    <property type="molecule type" value="Genomic_DNA"/>
</dbReference>
<dbReference type="PANTHER" id="PTHR30399:SF1">
    <property type="entry name" value="UTP PYROPHOSPHATASE"/>
    <property type="match status" value="1"/>
</dbReference>
<keyword evidence="2" id="KW-0378">Hydrolase</keyword>
<name>A0A0A3XT31_BRAJP</name>
<dbReference type="eggNOG" id="COG1451">
    <property type="taxonomic scope" value="Bacteria"/>
</dbReference>
<dbReference type="PANTHER" id="PTHR30399">
    <property type="entry name" value="UNCHARACTERIZED PROTEIN YGJP"/>
    <property type="match status" value="1"/>
</dbReference>
<accession>A0A0A3XT31</accession>
<evidence type="ECO:0000313" key="2">
    <source>
        <dbReference type="EMBL" id="KGT77520.1"/>
    </source>
</evidence>
<reference evidence="2 3" key="1">
    <citation type="submission" date="2014-09" db="EMBL/GenBank/DDBJ databases">
        <title>Draft genome of Bradyrhizobium japonicum Is-34.</title>
        <authorList>
            <person name="Tsurumaru H."/>
            <person name="Yamakawa T."/>
            <person name="Hashimoto S."/>
            <person name="Okizaki K."/>
            <person name="Kanesaki Y."/>
            <person name="Yoshikawa H."/>
            <person name="Yajima S."/>
        </authorList>
    </citation>
    <scope>NUCLEOTIDE SEQUENCE [LARGE SCALE GENOMIC DNA]</scope>
    <source>
        <strain evidence="2 3">Is-34</strain>
    </source>
</reference>
<evidence type="ECO:0000259" key="1">
    <source>
        <dbReference type="Pfam" id="PF01863"/>
    </source>
</evidence>
<dbReference type="InterPro" id="IPR002725">
    <property type="entry name" value="YgjP-like_metallopeptidase"/>
</dbReference>
<feature type="domain" description="YgjP-like metallopeptidase" evidence="1">
    <location>
        <begin position="68"/>
        <end position="267"/>
    </location>
</feature>
<dbReference type="Pfam" id="PF01863">
    <property type="entry name" value="YgjP-like"/>
    <property type="match status" value="1"/>
</dbReference>
<sequence length="279" mass="31996">MICFCAERFPWRRLWQNPGALLPSGLTDMATRALLYRRPHEPKTLVITHGSQFFAIRLRRHRRARRYTLRIHPSDREAILTIPPRGTLAEAKDFAQRHGAWIAARLGRLPKAAPFQPGTVIPLRGTPHRIVHRAGTRGTVWTEVRDSGERILCVAGGVEHVDRRINDFLKREARRDLQRSAEAYAVELGVRVKRLSIRDQSSRWGSCTSAGSLSFSWRLILAPPFVLDYLAAHEVAHLVEMNHSARFWRVCGKVCPSMERAKKWLDTYGNDLHRYGVED</sequence>
<dbReference type="CDD" id="cd07344">
    <property type="entry name" value="M48_yhfN_like"/>
    <property type="match status" value="1"/>
</dbReference>
<dbReference type="GO" id="GO:0016787">
    <property type="term" value="F:hydrolase activity"/>
    <property type="evidence" value="ECO:0007669"/>
    <property type="project" value="UniProtKB-KW"/>
</dbReference>
<dbReference type="STRING" id="375.BKD09_RS04550"/>
<dbReference type="Proteomes" id="UP000030377">
    <property type="component" value="Unassembled WGS sequence"/>
</dbReference>
<organism evidence="2 3">
    <name type="scientific">Bradyrhizobium japonicum</name>
    <dbReference type="NCBI Taxonomy" id="375"/>
    <lineage>
        <taxon>Bacteria</taxon>
        <taxon>Pseudomonadati</taxon>
        <taxon>Pseudomonadota</taxon>
        <taxon>Alphaproteobacteria</taxon>
        <taxon>Hyphomicrobiales</taxon>
        <taxon>Nitrobacteraceae</taxon>
        <taxon>Bradyrhizobium</taxon>
    </lineage>
</organism>
<proteinExistence type="predicted"/>
<gene>
    <name evidence="2" type="ORF">MA20_23375</name>
</gene>
<protein>
    <submittedName>
        <fullName evidence="2">Metal-dependent hydrolase</fullName>
    </submittedName>
</protein>
<comment type="caution">
    <text evidence="2">The sequence shown here is derived from an EMBL/GenBank/DDBJ whole genome shotgun (WGS) entry which is preliminary data.</text>
</comment>
<evidence type="ECO:0000313" key="3">
    <source>
        <dbReference type="Proteomes" id="UP000030377"/>
    </source>
</evidence>
<dbReference type="Gene3D" id="3.30.2010.10">
    <property type="entry name" value="Metalloproteases ('zincins'), catalytic domain"/>
    <property type="match status" value="1"/>
</dbReference>